<name>A0ABU9UDC3_9SPIR</name>
<keyword evidence="6" id="KW-1185">Reference proteome</keyword>
<dbReference type="PANTHER" id="PTHR34653:SF1">
    <property type="entry name" value="FLAGELLAR HOOK-BASAL BODY COMPLEX PROTEIN FLIE"/>
    <property type="match status" value="1"/>
</dbReference>
<evidence type="ECO:0000256" key="2">
    <source>
        <dbReference type="ARBA" id="ARBA00009272"/>
    </source>
</evidence>
<dbReference type="PANTHER" id="PTHR34653">
    <property type="match status" value="1"/>
</dbReference>
<dbReference type="NCBIfam" id="TIGR00205">
    <property type="entry name" value="fliE"/>
    <property type="match status" value="1"/>
</dbReference>
<evidence type="ECO:0000256" key="3">
    <source>
        <dbReference type="ARBA" id="ARBA00023143"/>
    </source>
</evidence>
<organism evidence="5 6">
    <name type="scientific">Rarispira pelagica</name>
    <dbReference type="NCBI Taxonomy" id="3141764"/>
    <lineage>
        <taxon>Bacteria</taxon>
        <taxon>Pseudomonadati</taxon>
        <taxon>Spirochaetota</taxon>
        <taxon>Spirochaetia</taxon>
        <taxon>Winmispirales</taxon>
        <taxon>Winmispiraceae</taxon>
        <taxon>Rarispira</taxon>
    </lineage>
</organism>
<dbReference type="Pfam" id="PF02049">
    <property type="entry name" value="FliE"/>
    <property type="match status" value="1"/>
</dbReference>
<keyword evidence="5" id="KW-0282">Flagellum</keyword>
<dbReference type="RefSeq" id="WP_420070116.1">
    <property type="nucleotide sequence ID" value="NZ_JBCHKQ010000004.1"/>
</dbReference>
<gene>
    <name evidence="5" type="primary">fliE</name>
    <name evidence="5" type="ORF">WKV44_08930</name>
</gene>
<keyword evidence="3" id="KW-0975">Bacterial flagellum</keyword>
<keyword evidence="5" id="KW-0966">Cell projection</keyword>
<reference evidence="5 6" key="1">
    <citation type="submission" date="2024-03" db="EMBL/GenBank/DDBJ databases">
        <title>Ignisphaera cupida sp. nov., a hyperthermophilic hydrolytic archaeon from a hot spring of Kamchatka, and proposal of Ignisphaeraceae fam. nov.</title>
        <authorList>
            <person name="Podosokorskaya O.A."/>
            <person name="Elcheninov A.G."/>
            <person name="Maltseva A.I."/>
            <person name="Zayulina K.S."/>
            <person name="Novikov A."/>
            <person name="Merkel A.Y."/>
        </authorList>
    </citation>
    <scope>NUCLEOTIDE SEQUENCE [LARGE SCALE GENOMIC DNA]</scope>
    <source>
        <strain evidence="5 6">38H-sp</strain>
    </source>
</reference>
<evidence type="ECO:0000313" key="6">
    <source>
        <dbReference type="Proteomes" id="UP001466331"/>
    </source>
</evidence>
<dbReference type="InterPro" id="IPR001624">
    <property type="entry name" value="FliE"/>
</dbReference>
<sequence>MNFMSETNLVGHKIYMQKADPRHFVGSKPEDKPIDPDNFSQVLLGAINGVNSLQQKSALLSQQMITDPDTVDPHDVTIAMAKANMALSITKSVVDRAVQAYREILSLR</sequence>
<comment type="subcellular location">
    <subcellularLocation>
        <location evidence="1">Bacterial flagellum basal body</location>
    </subcellularLocation>
</comment>
<dbReference type="EMBL" id="JBCHKQ010000004">
    <property type="protein sequence ID" value="MEM5948665.1"/>
    <property type="molecule type" value="Genomic_DNA"/>
</dbReference>
<dbReference type="PRINTS" id="PR01006">
    <property type="entry name" value="FLGHOOKFLIE"/>
</dbReference>
<keyword evidence="5" id="KW-0969">Cilium</keyword>
<comment type="caution">
    <text evidence="5">The sequence shown here is derived from an EMBL/GenBank/DDBJ whole genome shotgun (WGS) entry which is preliminary data.</text>
</comment>
<evidence type="ECO:0000313" key="5">
    <source>
        <dbReference type="EMBL" id="MEM5948665.1"/>
    </source>
</evidence>
<proteinExistence type="inferred from homology"/>
<evidence type="ECO:0000256" key="1">
    <source>
        <dbReference type="ARBA" id="ARBA00004117"/>
    </source>
</evidence>
<comment type="similarity">
    <text evidence="2">Belongs to the FliE family.</text>
</comment>
<protein>
    <recommendedName>
        <fullName evidence="4">Flagellar hook-basal body complex protein FliE</fullName>
    </recommendedName>
</protein>
<evidence type="ECO:0000256" key="4">
    <source>
        <dbReference type="NCBIfam" id="TIGR00205"/>
    </source>
</evidence>
<accession>A0ABU9UDC3</accession>
<dbReference type="Proteomes" id="UP001466331">
    <property type="component" value="Unassembled WGS sequence"/>
</dbReference>